<dbReference type="AlphaFoldDB" id="T1JNY1"/>
<reference evidence="1" key="2">
    <citation type="submission" date="2015-02" db="UniProtKB">
        <authorList>
            <consortium name="EnsemblMetazoa"/>
        </authorList>
    </citation>
    <scope>IDENTIFICATION</scope>
</reference>
<reference evidence="2" key="1">
    <citation type="submission" date="2011-05" db="EMBL/GenBank/DDBJ databases">
        <authorList>
            <person name="Richards S.R."/>
            <person name="Qu J."/>
            <person name="Jiang H."/>
            <person name="Jhangiani S.N."/>
            <person name="Agravi P."/>
            <person name="Goodspeed R."/>
            <person name="Gross S."/>
            <person name="Mandapat C."/>
            <person name="Jackson L."/>
            <person name="Mathew T."/>
            <person name="Pu L."/>
            <person name="Thornton R."/>
            <person name="Saada N."/>
            <person name="Wilczek-Boney K.B."/>
            <person name="Lee S."/>
            <person name="Kovar C."/>
            <person name="Wu Y."/>
            <person name="Scherer S.E."/>
            <person name="Worley K.C."/>
            <person name="Muzny D.M."/>
            <person name="Gibbs R."/>
        </authorList>
    </citation>
    <scope>NUCLEOTIDE SEQUENCE</scope>
    <source>
        <strain evidence="2">Brora</strain>
    </source>
</reference>
<accession>T1JNY1</accession>
<evidence type="ECO:0000313" key="2">
    <source>
        <dbReference type="Proteomes" id="UP000014500"/>
    </source>
</evidence>
<protein>
    <submittedName>
        <fullName evidence="1">Uncharacterized protein</fullName>
    </submittedName>
</protein>
<dbReference type="Proteomes" id="UP000014500">
    <property type="component" value="Unassembled WGS sequence"/>
</dbReference>
<dbReference type="HOGENOM" id="CLU_3208190_0_0_1"/>
<proteinExistence type="predicted"/>
<organism evidence="1 2">
    <name type="scientific">Strigamia maritima</name>
    <name type="common">European centipede</name>
    <name type="synonym">Geophilus maritimus</name>
    <dbReference type="NCBI Taxonomy" id="126957"/>
    <lineage>
        <taxon>Eukaryota</taxon>
        <taxon>Metazoa</taxon>
        <taxon>Ecdysozoa</taxon>
        <taxon>Arthropoda</taxon>
        <taxon>Myriapoda</taxon>
        <taxon>Chilopoda</taxon>
        <taxon>Pleurostigmophora</taxon>
        <taxon>Geophilomorpha</taxon>
        <taxon>Linotaeniidae</taxon>
        <taxon>Strigamia</taxon>
    </lineage>
</organism>
<name>T1JNY1_STRMM</name>
<keyword evidence="2" id="KW-1185">Reference proteome</keyword>
<sequence>MHESRNKENFGQHIKMKSCICPNQKLLLKAMLKAICKIHEMQIEI</sequence>
<dbReference type="EMBL" id="JH431494">
    <property type="status" value="NOT_ANNOTATED_CDS"/>
    <property type="molecule type" value="Genomic_DNA"/>
</dbReference>
<dbReference type="EnsemblMetazoa" id="SMAR015560-RA">
    <property type="protein sequence ID" value="SMAR015560-PA"/>
    <property type="gene ID" value="SMAR015560"/>
</dbReference>
<evidence type="ECO:0000313" key="1">
    <source>
        <dbReference type="EnsemblMetazoa" id="SMAR015560-PA"/>
    </source>
</evidence>